<dbReference type="GO" id="GO:0009279">
    <property type="term" value="C:cell outer membrane"/>
    <property type="evidence" value="ECO:0007669"/>
    <property type="project" value="UniProtKB-SubCell"/>
</dbReference>
<dbReference type="STRING" id="551991.SAMN05192529_104145"/>
<evidence type="ECO:0000256" key="4">
    <source>
        <dbReference type="ARBA" id="ARBA00023136"/>
    </source>
</evidence>
<proteinExistence type="inferred from homology"/>
<dbReference type="AlphaFoldDB" id="A0A1H3X1A9"/>
<feature type="domain" description="RagB/SusD" evidence="6">
    <location>
        <begin position="299"/>
        <end position="641"/>
    </location>
</feature>
<gene>
    <name evidence="8" type="ORF">SAMN05192529_104145</name>
</gene>
<evidence type="ECO:0000256" key="3">
    <source>
        <dbReference type="ARBA" id="ARBA00022729"/>
    </source>
</evidence>
<evidence type="ECO:0000313" key="8">
    <source>
        <dbReference type="EMBL" id="SDZ93199.1"/>
    </source>
</evidence>
<dbReference type="Pfam" id="PF14322">
    <property type="entry name" value="SusD-like_3"/>
    <property type="match status" value="1"/>
</dbReference>
<dbReference type="Pfam" id="PF07980">
    <property type="entry name" value="SusD_RagB"/>
    <property type="match status" value="1"/>
</dbReference>
<evidence type="ECO:0000256" key="2">
    <source>
        <dbReference type="ARBA" id="ARBA00006275"/>
    </source>
</evidence>
<organism evidence="8 9">
    <name type="scientific">Arachidicoccus rhizosphaerae</name>
    <dbReference type="NCBI Taxonomy" id="551991"/>
    <lineage>
        <taxon>Bacteria</taxon>
        <taxon>Pseudomonadati</taxon>
        <taxon>Bacteroidota</taxon>
        <taxon>Chitinophagia</taxon>
        <taxon>Chitinophagales</taxon>
        <taxon>Chitinophagaceae</taxon>
        <taxon>Arachidicoccus</taxon>
    </lineage>
</organism>
<sequence length="655" mass="73586">MKKIFYLLIGVLLVITTGCSKKFLEDMQPYNQYGEDQVFSNEELTEWYIARLYNYYFVSYKNPLQNVIGLYNTNRSNMTEEIGGTIPDYINSTKTLVNATDADTYYGTTSSSVTNNPYTRIRYCNDLLEKMEEPVSDPLSADFKKEAKGQAYMLRALQYFDLVRVYGGVPLVLSVQNNSTTDASIQTPRSSSSECFAQIIKDLDSAAALLPMVWDDLSDNYGKFTAAAAIAMKSRVLLTAASPLFNKDWDNQGSEKWKAALQAGLDAETKLTAAGYGLYGSSAKDWSNMAFTGNTAFNKEAIMVFLFSSSSTSSEGYNNTWEDQLRPKDYDGDGGLSATKQMLDLFPLASGQRPTAANGYVDTFFFENRDPRFYRTFEFSGEKWGIKGNENKTTWFYRWKKTESGSATYYGTNQTNSPAIVRKNSNPNADSTGYSYSNTSIIEYRYAELLLNIAECYAATGDISHAIEYIGKIRARVGIPSDNNYGVGNLSTKYQAIEAVLYERRVELAYEGKRFWDIQRWMLYDNTDKSGSSVSKLGLTPINGTAREGYYWQAKDYSDSDPLTAEDRSILIDPDAADFKAQLDSLKAIYQAHFVMTPLDKPWDQVNSTATTIEFQPNYYLSGLPASVLSTNSWLEQNQGWNDYSGATGSFDYQN</sequence>
<keyword evidence="3" id="KW-0732">Signal</keyword>
<evidence type="ECO:0000259" key="7">
    <source>
        <dbReference type="Pfam" id="PF14322"/>
    </source>
</evidence>
<evidence type="ECO:0000256" key="1">
    <source>
        <dbReference type="ARBA" id="ARBA00004442"/>
    </source>
</evidence>
<dbReference type="CDD" id="cd08977">
    <property type="entry name" value="SusD"/>
    <property type="match status" value="1"/>
</dbReference>
<accession>A0A1H3X1A9</accession>
<dbReference type="SUPFAM" id="SSF48452">
    <property type="entry name" value="TPR-like"/>
    <property type="match status" value="1"/>
</dbReference>
<keyword evidence="9" id="KW-1185">Reference proteome</keyword>
<dbReference type="RefSeq" id="WP_091394676.1">
    <property type="nucleotide sequence ID" value="NZ_FNQY01000004.1"/>
</dbReference>
<dbReference type="Gene3D" id="1.25.40.390">
    <property type="match status" value="1"/>
</dbReference>
<dbReference type="InterPro" id="IPR033985">
    <property type="entry name" value="SusD-like_N"/>
</dbReference>
<evidence type="ECO:0000313" key="9">
    <source>
        <dbReference type="Proteomes" id="UP000199041"/>
    </source>
</evidence>
<dbReference type="Proteomes" id="UP000199041">
    <property type="component" value="Unassembled WGS sequence"/>
</dbReference>
<feature type="domain" description="SusD-like N-terminal" evidence="7">
    <location>
        <begin position="74"/>
        <end position="238"/>
    </location>
</feature>
<keyword evidence="4" id="KW-0472">Membrane</keyword>
<dbReference type="InterPro" id="IPR011990">
    <property type="entry name" value="TPR-like_helical_dom_sf"/>
</dbReference>
<keyword evidence="5" id="KW-0998">Cell outer membrane</keyword>
<evidence type="ECO:0000259" key="6">
    <source>
        <dbReference type="Pfam" id="PF07980"/>
    </source>
</evidence>
<evidence type="ECO:0000256" key="5">
    <source>
        <dbReference type="ARBA" id="ARBA00023237"/>
    </source>
</evidence>
<reference evidence="8 9" key="1">
    <citation type="submission" date="2016-10" db="EMBL/GenBank/DDBJ databases">
        <authorList>
            <person name="de Groot N.N."/>
        </authorList>
    </citation>
    <scope>NUCLEOTIDE SEQUENCE [LARGE SCALE GENOMIC DNA]</scope>
    <source>
        <strain evidence="8 9">Vu-144</strain>
    </source>
</reference>
<comment type="similarity">
    <text evidence="2">Belongs to the SusD family.</text>
</comment>
<protein>
    <submittedName>
        <fullName evidence="8">Starch-binding associating with outer membrane</fullName>
    </submittedName>
</protein>
<dbReference type="OrthoDB" id="5694214at2"/>
<dbReference type="EMBL" id="FNQY01000004">
    <property type="protein sequence ID" value="SDZ93199.1"/>
    <property type="molecule type" value="Genomic_DNA"/>
</dbReference>
<dbReference type="InterPro" id="IPR012944">
    <property type="entry name" value="SusD_RagB_dom"/>
</dbReference>
<name>A0A1H3X1A9_9BACT</name>
<dbReference type="PROSITE" id="PS51257">
    <property type="entry name" value="PROKAR_LIPOPROTEIN"/>
    <property type="match status" value="1"/>
</dbReference>
<comment type="subcellular location">
    <subcellularLocation>
        <location evidence="1">Cell outer membrane</location>
    </subcellularLocation>
</comment>